<dbReference type="InterPro" id="IPR025507">
    <property type="entry name" value="DUF4394"/>
</dbReference>
<dbReference type="SUPFAM" id="SSF50969">
    <property type="entry name" value="YVTN repeat-like/Quinoprotein amine dehydrogenase"/>
    <property type="match status" value="1"/>
</dbReference>
<dbReference type="EMBL" id="BMIL01000005">
    <property type="protein sequence ID" value="GGC64809.1"/>
    <property type="molecule type" value="Genomic_DNA"/>
</dbReference>
<evidence type="ECO:0000259" key="1">
    <source>
        <dbReference type="Pfam" id="PF14339"/>
    </source>
</evidence>
<evidence type="ECO:0000313" key="2">
    <source>
        <dbReference type="EMBL" id="GGC64809.1"/>
    </source>
</evidence>
<dbReference type="Pfam" id="PF14339">
    <property type="entry name" value="DUF4394"/>
    <property type="match status" value="1"/>
</dbReference>
<proteinExistence type="predicted"/>
<accession>A0A916U942</accession>
<dbReference type="InterPro" id="IPR011044">
    <property type="entry name" value="Quino_amine_DH_bsu"/>
</dbReference>
<organism evidence="2 3">
    <name type="scientific">Pedobacter quisquiliarum</name>
    <dbReference type="NCBI Taxonomy" id="1834438"/>
    <lineage>
        <taxon>Bacteria</taxon>
        <taxon>Pseudomonadati</taxon>
        <taxon>Bacteroidota</taxon>
        <taxon>Sphingobacteriia</taxon>
        <taxon>Sphingobacteriales</taxon>
        <taxon>Sphingobacteriaceae</taxon>
        <taxon>Pedobacter</taxon>
    </lineage>
</organism>
<dbReference type="Proteomes" id="UP000651668">
    <property type="component" value="Unassembled WGS sequence"/>
</dbReference>
<comment type="caution">
    <text evidence="2">The sequence shown here is derived from an EMBL/GenBank/DDBJ whole genome shotgun (WGS) entry which is preliminary data.</text>
</comment>
<name>A0A916U942_9SPHI</name>
<evidence type="ECO:0000313" key="3">
    <source>
        <dbReference type="Proteomes" id="UP000651668"/>
    </source>
</evidence>
<keyword evidence="3" id="KW-1185">Reference proteome</keyword>
<reference evidence="2" key="2">
    <citation type="submission" date="2020-09" db="EMBL/GenBank/DDBJ databases">
        <authorList>
            <person name="Sun Q."/>
            <person name="Zhou Y."/>
        </authorList>
    </citation>
    <scope>NUCLEOTIDE SEQUENCE</scope>
    <source>
        <strain evidence="2">CGMCC 1.15343</strain>
    </source>
</reference>
<feature type="domain" description="DUF4394" evidence="1">
    <location>
        <begin position="38"/>
        <end position="255"/>
    </location>
</feature>
<sequence>MLLAVSIAILAGCSKDDNEQEGPKLDVVFTALTSTGSLQTFNANNLSSPQNPKNITGLQTGEMLLGIDYRPATGQLYGLGSTSRIYVIDMNGVATAVGTAAFSPALSGNVAGFDFNPTVDRIRVVTTSGQNLRLNPETGAVQVTDGSINGVTGAMISSVAYTNSMAGATSTVLFDIDASANKLYKQDPPNDGKLVEVGNLGLSTPGTDSSFDISASGIAIASVNSGTSSVLYQVNLENGSTTKLGTFPSTIMGLAIPSK</sequence>
<dbReference type="AlphaFoldDB" id="A0A916U942"/>
<protein>
    <recommendedName>
        <fullName evidence="1">DUF4394 domain-containing protein</fullName>
    </recommendedName>
</protein>
<reference evidence="2" key="1">
    <citation type="journal article" date="2014" name="Int. J. Syst. Evol. Microbiol.">
        <title>Complete genome sequence of Corynebacterium casei LMG S-19264T (=DSM 44701T), isolated from a smear-ripened cheese.</title>
        <authorList>
            <consortium name="US DOE Joint Genome Institute (JGI-PGF)"/>
            <person name="Walter F."/>
            <person name="Albersmeier A."/>
            <person name="Kalinowski J."/>
            <person name="Ruckert C."/>
        </authorList>
    </citation>
    <scope>NUCLEOTIDE SEQUENCE</scope>
    <source>
        <strain evidence="2">CGMCC 1.15343</strain>
    </source>
</reference>
<gene>
    <name evidence="2" type="ORF">GCM10011387_18050</name>
</gene>